<dbReference type="NCBIfam" id="TIGR00361">
    <property type="entry name" value="ComEC_Rec2"/>
    <property type="match status" value="1"/>
</dbReference>
<keyword evidence="3 6" id="KW-0812">Transmembrane</keyword>
<evidence type="ECO:0000259" key="7">
    <source>
        <dbReference type="SMART" id="SM00849"/>
    </source>
</evidence>
<evidence type="ECO:0000256" key="4">
    <source>
        <dbReference type="ARBA" id="ARBA00022989"/>
    </source>
</evidence>
<dbReference type="InterPro" id="IPR001279">
    <property type="entry name" value="Metallo-B-lactamas"/>
</dbReference>
<dbReference type="GO" id="GO:0030420">
    <property type="term" value="P:establishment of competence for transformation"/>
    <property type="evidence" value="ECO:0007669"/>
    <property type="project" value="InterPro"/>
</dbReference>
<dbReference type="InterPro" id="IPR004797">
    <property type="entry name" value="Competence_ComEC/Rec2"/>
</dbReference>
<dbReference type="InterPro" id="IPR052159">
    <property type="entry name" value="Competence_DNA_uptake"/>
</dbReference>
<feature type="transmembrane region" description="Helical" evidence="6">
    <location>
        <begin position="285"/>
        <end position="303"/>
    </location>
</feature>
<feature type="transmembrane region" description="Helical" evidence="6">
    <location>
        <begin position="386"/>
        <end position="405"/>
    </location>
</feature>
<dbReference type="InterPro" id="IPR036866">
    <property type="entry name" value="RibonucZ/Hydroxyglut_hydro"/>
</dbReference>
<feature type="transmembrane region" description="Helical" evidence="6">
    <location>
        <begin position="46"/>
        <end position="67"/>
    </location>
</feature>
<dbReference type="InterPro" id="IPR035681">
    <property type="entry name" value="ComA-like_MBL"/>
</dbReference>
<organism evidence="8">
    <name type="scientific">mine drainage metagenome</name>
    <dbReference type="NCBI Taxonomy" id="410659"/>
    <lineage>
        <taxon>unclassified sequences</taxon>
        <taxon>metagenomes</taxon>
        <taxon>ecological metagenomes</taxon>
    </lineage>
</organism>
<dbReference type="Pfam" id="PF00753">
    <property type="entry name" value="Lactamase_B"/>
    <property type="match status" value="1"/>
</dbReference>
<dbReference type="InterPro" id="IPR025405">
    <property type="entry name" value="DUF4131"/>
</dbReference>
<dbReference type="GO" id="GO:0005886">
    <property type="term" value="C:plasma membrane"/>
    <property type="evidence" value="ECO:0007669"/>
    <property type="project" value="UniProtKB-SubCell"/>
</dbReference>
<dbReference type="Gene3D" id="3.60.15.10">
    <property type="entry name" value="Ribonuclease Z/Hydroxyacylglutathione hydrolase-like"/>
    <property type="match status" value="1"/>
</dbReference>
<dbReference type="SMART" id="SM00849">
    <property type="entry name" value="Lactamase_B"/>
    <property type="match status" value="1"/>
</dbReference>
<keyword evidence="4 6" id="KW-1133">Transmembrane helix</keyword>
<dbReference type="NCBIfam" id="TIGR00360">
    <property type="entry name" value="ComEC_N-term"/>
    <property type="match status" value="1"/>
</dbReference>
<reference evidence="8" key="1">
    <citation type="submission" date="2016-10" db="EMBL/GenBank/DDBJ databases">
        <title>Sequence of Gallionella enrichment culture.</title>
        <authorList>
            <person name="Poehlein A."/>
            <person name="Muehling M."/>
            <person name="Daniel R."/>
        </authorList>
    </citation>
    <scope>NUCLEOTIDE SEQUENCE</scope>
</reference>
<evidence type="ECO:0000256" key="1">
    <source>
        <dbReference type="ARBA" id="ARBA00004651"/>
    </source>
</evidence>
<feature type="domain" description="Metallo-beta-lactamase" evidence="7">
    <location>
        <begin position="526"/>
        <end position="721"/>
    </location>
</feature>
<evidence type="ECO:0000313" key="8">
    <source>
        <dbReference type="EMBL" id="OIR11186.1"/>
    </source>
</evidence>
<evidence type="ECO:0000256" key="6">
    <source>
        <dbReference type="SAM" id="Phobius"/>
    </source>
</evidence>
<proteinExistence type="predicted"/>
<accession>A0A1J5SRP9</accession>
<feature type="transmembrane region" description="Helical" evidence="6">
    <location>
        <begin position="356"/>
        <end position="374"/>
    </location>
</feature>
<keyword evidence="5 6" id="KW-0472">Membrane</keyword>
<dbReference type="PANTHER" id="PTHR30619">
    <property type="entry name" value="DNA INTERNALIZATION/COMPETENCE PROTEIN COMEC/REC2"/>
    <property type="match status" value="1"/>
</dbReference>
<comment type="subcellular location">
    <subcellularLocation>
        <location evidence="1">Cell membrane</location>
        <topology evidence="1">Multi-pass membrane protein</topology>
    </subcellularLocation>
</comment>
<name>A0A1J5SRP9_9ZZZZ</name>
<dbReference type="Pfam" id="PF03772">
    <property type="entry name" value="Competence"/>
    <property type="match status" value="1"/>
</dbReference>
<feature type="transmembrane region" description="Helical" evidence="6">
    <location>
        <begin position="411"/>
        <end position="431"/>
    </location>
</feature>
<feature type="transmembrane region" description="Helical" evidence="6">
    <location>
        <begin position="250"/>
        <end position="273"/>
    </location>
</feature>
<feature type="transmembrane region" description="Helical" evidence="6">
    <location>
        <begin position="315"/>
        <end position="344"/>
    </location>
</feature>
<dbReference type="PANTHER" id="PTHR30619:SF1">
    <property type="entry name" value="RECOMBINATION PROTEIN 2"/>
    <property type="match status" value="1"/>
</dbReference>
<dbReference type="Pfam" id="PF13567">
    <property type="entry name" value="DUF4131"/>
    <property type="match status" value="1"/>
</dbReference>
<dbReference type="EMBL" id="MLJW01000021">
    <property type="protein sequence ID" value="OIR11186.1"/>
    <property type="molecule type" value="Genomic_DNA"/>
</dbReference>
<gene>
    <name evidence="8" type="ORF">GALL_73640</name>
</gene>
<dbReference type="InterPro" id="IPR004477">
    <property type="entry name" value="ComEC_N"/>
</dbReference>
<dbReference type="CDD" id="cd07731">
    <property type="entry name" value="ComA-like_MBL-fold"/>
    <property type="match status" value="1"/>
</dbReference>
<evidence type="ECO:0000256" key="3">
    <source>
        <dbReference type="ARBA" id="ARBA00022692"/>
    </source>
</evidence>
<sequence>MVAFSLFFTLGVWYLQQQAALPVLPVYWPLAALVLLLPRARGSGLAFARRTAVLFCAALLGFCYAAWMAQLRLSDQLPDEWQGKNIVITGVVAEMPREHERGLRFAFDVDGVQTAGVHVPRHIQLSTYDEDSNDPLELSAGERWQLTVRLKQPHGSSNPYNFDFEAWALERNIRAIGYVYAKGDNRILAEQTSSPAYLVQHLRETVRSHFQKTLGEAPYAGVLAALAIGDQSAITQDEWLLFTRTGINHLMSISGLHITMLAGLAFATTFWLWRRITRLTLWFPARKAAALAGLAAALFYTLVSGYEVPAQRTLYMVATCTAMLLLSRTFSLSQLLSAALMAVLLADPWSVLSPGFWLSFGAVALIFYVTGNRLNKRHWLREYGKVQWAMMIGLIPPLLALFQQLSLVAPLANAFAIPLVSFVVVPLTLLGTLPPFEWMLYVAHEAMVLCMFLLQQLDKLPHVVWAQHAPPAWTVVAGIGGALWMLAPRGFPMRPLGGLLLLPMFLIAPQRPAEGSVRLLVFDVGQGLSVSVQTHAHALLYDTGPDFSGEADSGSRILLPALRGMGIAQLDTLVLSHDDVDHIGGTKSVLLGIPVTNVVSSLPNSHPELQLAAHNEACAEGQSWEWDGVRFEMLHPPAVRSEQASEHDNERSCVLRIGTGQHSVLLTADIERLSESRLVRLHPDDLPATFLVVPHHGSRSSSSPAFVHAVHPRYAMFTSGYLNRFGHPKDEIVERYRAAGSEILRSDEDGAVSIRMDAQDFEVERYRASHARYWQQGIRPAGADS</sequence>
<dbReference type="SUPFAM" id="SSF56281">
    <property type="entry name" value="Metallo-hydrolase/oxidoreductase"/>
    <property type="match status" value="1"/>
</dbReference>
<keyword evidence="2" id="KW-1003">Cell membrane</keyword>
<protein>
    <submittedName>
        <fullName evidence="8">ComEC family competence protein</fullName>
    </submittedName>
</protein>
<evidence type="ECO:0000256" key="2">
    <source>
        <dbReference type="ARBA" id="ARBA00022475"/>
    </source>
</evidence>
<evidence type="ECO:0000256" key="5">
    <source>
        <dbReference type="ARBA" id="ARBA00023136"/>
    </source>
</evidence>
<dbReference type="AlphaFoldDB" id="A0A1J5SRP9"/>
<comment type="caution">
    <text evidence="8">The sequence shown here is derived from an EMBL/GenBank/DDBJ whole genome shotgun (WGS) entry which is preliminary data.</text>
</comment>